<dbReference type="Proteomes" id="UP000199659">
    <property type="component" value="Unassembled WGS sequence"/>
</dbReference>
<dbReference type="RefSeq" id="WP_242940503.1">
    <property type="nucleotide sequence ID" value="NZ_FOYZ01000006.1"/>
</dbReference>
<proteinExistence type="predicted"/>
<keyword evidence="2" id="KW-1185">Reference proteome</keyword>
<dbReference type="AlphaFoldDB" id="A0A1I6JNQ2"/>
<gene>
    <name evidence="1" type="ORF">SAMN05661086_01813</name>
</gene>
<name>A0A1I6JNQ2_9FIRM</name>
<dbReference type="STRING" id="37658.SAMN05661086_01813"/>
<evidence type="ECO:0008006" key="3">
    <source>
        <dbReference type="Google" id="ProtNLM"/>
    </source>
</evidence>
<evidence type="ECO:0000313" key="2">
    <source>
        <dbReference type="Proteomes" id="UP000199659"/>
    </source>
</evidence>
<evidence type="ECO:0000313" key="1">
    <source>
        <dbReference type="EMBL" id="SFR80598.1"/>
    </source>
</evidence>
<accession>A0A1I6JNQ2</accession>
<protein>
    <recommendedName>
        <fullName evidence="3">Histidine kinase</fullName>
    </recommendedName>
</protein>
<reference evidence="1 2" key="1">
    <citation type="submission" date="2016-10" db="EMBL/GenBank/DDBJ databases">
        <authorList>
            <person name="de Groot N.N."/>
        </authorList>
    </citation>
    <scope>NUCLEOTIDE SEQUENCE [LARGE SCALE GENOMIC DNA]</scope>
    <source>
        <strain evidence="1 2">743A</strain>
    </source>
</reference>
<sequence>MNQKAFFKRQCMLDLVIVIVLGGGFDKFWYGKVRYPVVITDTSGVIVYSEEEALKRSEKELITCISHDFKAPISTIKAYGGNRVYCLDSRIEEEKMRLKVNVKHLGKRKNTVDAAYFELEKTPGTVGELIEETVKACVKEYQERQEKKEVLTVFTKEEIEDKAMSGKVSFGVNYGTNVPNEKDAVENARQSFLDGIVVIFIDDVEQEHLEDKIILKEDTSVTFVRMTMLSGRLW</sequence>
<dbReference type="EMBL" id="FOYZ01000006">
    <property type="protein sequence ID" value="SFR80598.1"/>
    <property type="molecule type" value="Genomic_DNA"/>
</dbReference>
<organism evidence="1 2">
    <name type="scientific">Anaeromicropila populeti</name>
    <dbReference type="NCBI Taxonomy" id="37658"/>
    <lineage>
        <taxon>Bacteria</taxon>
        <taxon>Bacillati</taxon>
        <taxon>Bacillota</taxon>
        <taxon>Clostridia</taxon>
        <taxon>Lachnospirales</taxon>
        <taxon>Lachnospiraceae</taxon>
        <taxon>Anaeromicropila</taxon>
    </lineage>
</organism>